<evidence type="ECO:0000256" key="12">
    <source>
        <dbReference type="ARBA" id="ARBA00023139"/>
    </source>
</evidence>
<dbReference type="GO" id="GO:0005834">
    <property type="term" value="C:heterotrimeric G-protein complex"/>
    <property type="evidence" value="ECO:0007669"/>
    <property type="project" value="TreeGrafter"/>
</dbReference>
<dbReference type="OMA" id="IMRRQIN"/>
<dbReference type="EMBL" id="KB200109">
    <property type="protein sequence ID" value="ESP03108.1"/>
    <property type="molecule type" value="Genomic_DNA"/>
</dbReference>
<feature type="binding site" evidence="15">
    <location>
        <position position="331"/>
    </location>
    <ligand>
        <name>GTP</name>
        <dbReference type="ChEBI" id="CHEBI:37565"/>
    </ligand>
</feature>
<evidence type="ECO:0000256" key="5">
    <source>
        <dbReference type="ARBA" id="ARBA00022490"/>
    </source>
</evidence>
<comment type="subcellular location">
    <subcellularLocation>
        <location evidence="1">Cytoplasm</location>
    </subcellularLocation>
    <subcellularLocation>
        <location evidence="2">Membrane</location>
        <topology evidence="2">Lipid-anchor</topology>
    </subcellularLocation>
</comment>
<evidence type="ECO:0000256" key="4">
    <source>
        <dbReference type="ARBA" id="ARBA00011356"/>
    </source>
</evidence>
<keyword evidence="7 16" id="KW-0479">Metal-binding</keyword>
<protein>
    <submittedName>
        <fullName evidence="17">Uncharacterized protein</fullName>
    </submittedName>
</protein>
<dbReference type="SUPFAM" id="SSF47895">
    <property type="entry name" value="Transducin (alpha subunit), insertion domain"/>
    <property type="match status" value="1"/>
</dbReference>
<dbReference type="Pfam" id="PF00503">
    <property type="entry name" value="G-alpha"/>
    <property type="match status" value="1"/>
</dbReference>
<dbReference type="CDD" id="cd00066">
    <property type="entry name" value="G-alpha"/>
    <property type="match status" value="1"/>
</dbReference>
<dbReference type="FunFam" id="1.10.400.10:FF:000004">
    <property type="entry name" value="Guanine nucleotide-binding protein subunit alpha-12"/>
    <property type="match status" value="1"/>
</dbReference>
<evidence type="ECO:0000256" key="6">
    <source>
        <dbReference type="ARBA" id="ARBA00022553"/>
    </source>
</evidence>
<evidence type="ECO:0000256" key="8">
    <source>
        <dbReference type="ARBA" id="ARBA00022741"/>
    </source>
</evidence>
<keyword evidence="6" id="KW-0597">Phosphoprotein</keyword>
<dbReference type="CTD" id="20233963"/>
<evidence type="ECO:0000256" key="2">
    <source>
        <dbReference type="ARBA" id="ARBA00004635"/>
    </source>
</evidence>
<evidence type="ECO:0000256" key="16">
    <source>
        <dbReference type="PIRSR" id="PIRSR601019-2"/>
    </source>
</evidence>
<dbReference type="STRING" id="225164.V4AZG1"/>
<evidence type="ECO:0000256" key="3">
    <source>
        <dbReference type="ARBA" id="ARBA00010405"/>
    </source>
</evidence>
<feature type="binding site" evidence="15">
    <location>
        <begin position="205"/>
        <end position="209"/>
    </location>
    <ligand>
        <name>GTP</name>
        <dbReference type="ChEBI" id="CHEBI:37565"/>
    </ligand>
</feature>
<comment type="similarity">
    <text evidence="3">Belongs to the G-alpha family. G(12) subfamily.</text>
</comment>
<dbReference type="GeneID" id="20233963"/>
<dbReference type="SMART" id="SM00275">
    <property type="entry name" value="G_alpha"/>
    <property type="match status" value="1"/>
</dbReference>
<dbReference type="GO" id="GO:0007188">
    <property type="term" value="P:adenylate cyclase-modulating G protein-coupled receptor signaling pathway"/>
    <property type="evidence" value="ECO:0007669"/>
    <property type="project" value="TreeGrafter"/>
</dbReference>
<keyword evidence="5" id="KW-0963">Cytoplasm</keyword>
<feature type="binding site" evidence="15">
    <location>
        <begin position="155"/>
        <end position="156"/>
    </location>
    <ligand>
        <name>GTP</name>
        <dbReference type="ChEBI" id="CHEBI:37565"/>
    </ligand>
</feature>
<evidence type="ECO:0000256" key="11">
    <source>
        <dbReference type="ARBA" id="ARBA00023136"/>
    </source>
</evidence>
<keyword evidence="9 16" id="KW-0460">Magnesium</keyword>
<dbReference type="PROSITE" id="PS51882">
    <property type="entry name" value="G_ALPHA"/>
    <property type="match status" value="1"/>
</dbReference>
<dbReference type="GO" id="GO:0031752">
    <property type="term" value="F:D5 dopamine receptor binding"/>
    <property type="evidence" value="ECO:0007669"/>
    <property type="project" value="TreeGrafter"/>
</dbReference>
<feature type="binding site" evidence="16">
    <location>
        <position position="51"/>
    </location>
    <ligand>
        <name>Mg(2+)</name>
        <dbReference type="ChEBI" id="CHEBI:18420"/>
    </ligand>
</feature>
<evidence type="ECO:0000256" key="15">
    <source>
        <dbReference type="PIRSR" id="PIRSR601019-1"/>
    </source>
</evidence>
<evidence type="ECO:0000256" key="1">
    <source>
        <dbReference type="ARBA" id="ARBA00004496"/>
    </source>
</evidence>
<keyword evidence="8 15" id="KW-0547">Nucleotide-binding</keyword>
<dbReference type="PANTHER" id="PTHR10218">
    <property type="entry name" value="GTP-BINDING PROTEIN ALPHA SUBUNIT"/>
    <property type="match status" value="1"/>
</dbReference>
<dbReference type="OrthoDB" id="5817230at2759"/>
<accession>V4AZG1</accession>
<evidence type="ECO:0000256" key="13">
    <source>
        <dbReference type="ARBA" id="ARBA00023224"/>
    </source>
</evidence>
<dbReference type="Gene3D" id="3.40.50.300">
    <property type="entry name" value="P-loop containing nucleotide triphosphate hydrolases"/>
    <property type="match status" value="1"/>
</dbReference>
<dbReference type="GO" id="GO:0005525">
    <property type="term" value="F:GTP binding"/>
    <property type="evidence" value="ECO:0007669"/>
    <property type="project" value="UniProtKB-KW"/>
</dbReference>
<organism evidence="17 18">
    <name type="scientific">Lottia gigantea</name>
    <name type="common">Giant owl limpet</name>
    <dbReference type="NCBI Taxonomy" id="225164"/>
    <lineage>
        <taxon>Eukaryota</taxon>
        <taxon>Metazoa</taxon>
        <taxon>Spiralia</taxon>
        <taxon>Lophotrochozoa</taxon>
        <taxon>Mollusca</taxon>
        <taxon>Gastropoda</taxon>
        <taxon>Patellogastropoda</taxon>
        <taxon>Lottioidea</taxon>
        <taxon>Lottiidae</taxon>
        <taxon>Lottia</taxon>
    </lineage>
</organism>
<keyword evidence="10 15" id="KW-0342">GTP-binding</keyword>
<dbReference type="GO" id="GO:0005737">
    <property type="term" value="C:cytoplasm"/>
    <property type="evidence" value="ECO:0007669"/>
    <property type="project" value="UniProtKB-SubCell"/>
</dbReference>
<evidence type="ECO:0000256" key="14">
    <source>
        <dbReference type="ARBA" id="ARBA00023288"/>
    </source>
</evidence>
<dbReference type="InterPro" id="IPR001019">
    <property type="entry name" value="Gprotein_alpha_su"/>
</dbReference>
<sequence>MATLLTCCLSERDKSQRLTSRDIDRRLNRDRMTFRRTVRILLLGAGESGKSTFLKQMRIIHGVDFDNEDLQEFKSIIYNNIVKGMRVLIDARDKLGIPWGDETNVKDANFVFSFDGNNKLDDHTFLQYVEPMKNLWNDNGIRTAFDRRREFQLGDSLLYFANNLDRIGQLNYIPTKDDILLSRKATKGIIEKILHIRGVPFMFIDVGGQRSQRQKWFQCFEGITSILFLASSSEFDQVLMEDRKTNRMQESCFIFETIINNKSFVNVSVILFLNKMDLLTEKVKAVNISDYFPDFQGDPHNIENVKTFLLRMFDSRRRDKAKPLFHHFTTAIDTKNIERVFRDVRDTILHDNLKSLMLQ</sequence>
<evidence type="ECO:0000256" key="9">
    <source>
        <dbReference type="ARBA" id="ARBA00022842"/>
    </source>
</evidence>
<name>V4AZG1_LOTGI</name>
<dbReference type="KEGG" id="lgi:LOTGIDRAFT_137888"/>
<dbReference type="InterPro" id="IPR011025">
    <property type="entry name" value="GproteinA_insert"/>
</dbReference>
<keyword evidence="14" id="KW-0449">Lipoprotein</keyword>
<keyword evidence="13" id="KW-0807">Transducer</keyword>
<reference evidence="17 18" key="1">
    <citation type="journal article" date="2013" name="Nature">
        <title>Insights into bilaterian evolution from three spiralian genomes.</title>
        <authorList>
            <person name="Simakov O."/>
            <person name="Marletaz F."/>
            <person name="Cho S.J."/>
            <person name="Edsinger-Gonzales E."/>
            <person name="Havlak P."/>
            <person name="Hellsten U."/>
            <person name="Kuo D.H."/>
            <person name="Larsson T."/>
            <person name="Lv J."/>
            <person name="Arendt D."/>
            <person name="Savage R."/>
            <person name="Osoegawa K."/>
            <person name="de Jong P."/>
            <person name="Grimwood J."/>
            <person name="Chapman J.A."/>
            <person name="Shapiro H."/>
            <person name="Aerts A."/>
            <person name="Otillar R.P."/>
            <person name="Terry A.Y."/>
            <person name="Boore J.L."/>
            <person name="Grigoriev I.V."/>
            <person name="Lindberg D.R."/>
            <person name="Seaver E.C."/>
            <person name="Weisblat D.A."/>
            <person name="Putnam N.H."/>
            <person name="Rokhsar D.S."/>
        </authorList>
    </citation>
    <scope>NUCLEOTIDE SEQUENCE [LARGE SCALE GENOMIC DNA]</scope>
</reference>
<dbReference type="GO" id="GO:0046872">
    <property type="term" value="F:metal ion binding"/>
    <property type="evidence" value="ECO:0007669"/>
    <property type="project" value="UniProtKB-KW"/>
</dbReference>
<feature type="binding site" evidence="15">
    <location>
        <begin position="47"/>
        <end position="52"/>
    </location>
    <ligand>
        <name>GTP</name>
        <dbReference type="ChEBI" id="CHEBI:37565"/>
    </ligand>
</feature>
<dbReference type="GO" id="GO:0003924">
    <property type="term" value="F:GTPase activity"/>
    <property type="evidence" value="ECO:0007669"/>
    <property type="project" value="InterPro"/>
</dbReference>
<dbReference type="SUPFAM" id="SSF52540">
    <property type="entry name" value="P-loop containing nucleoside triphosphate hydrolases"/>
    <property type="match status" value="1"/>
</dbReference>
<feature type="binding site" evidence="16">
    <location>
        <position position="186"/>
    </location>
    <ligand>
        <name>Mg(2+)</name>
        <dbReference type="ChEBI" id="CHEBI:18420"/>
    </ligand>
</feature>
<dbReference type="InterPro" id="IPR000469">
    <property type="entry name" value="Gprotein_alpha_12/13"/>
</dbReference>
<dbReference type="GO" id="GO:0031683">
    <property type="term" value="F:G-protein beta/gamma-subunit complex binding"/>
    <property type="evidence" value="ECO:0007669"/>
    <property type="project" value="InterPro"/>
</dbReference>
<evidence type="ECO:0000256" key="10">
    <source>
        <dbReference type="ARBA" id="ARBA00023134"/>
    </source>
</evidence>
<dbReference type="PRINTS" id="PR00318">
    <property type="entry name" value="GPROTEINA"/>
</dbReference>
<dbReference type="HOGENOM" id="CLU_014184_3_1_1"/>
<keyword evidence="18" id="KW-1185">Reference proteome</keyword>
<evidence type="ECO:0000313" key="17">
    <source>
        <dbReference type="EMBL" id="ESP03108.1"/>
    </source>
</evidence>
<feature type="binding site" evidence="15">
    <location>
        <begin position="180"/>
        <end position="186"/>
    </location>
    <ligand>
        <name>GTP</name>
        <dbReference type="ChEBI" id="CHEBI:37565"/>
    </ligand>
</feature>
<evidence type="ECO:0000256" key="7">
    <source>
        <dbReference type="ARBA" id="ARBA00022723"/>
    </source>
</evidence>
<dbReference type="FunFam" id="3.40.50.300:FF:000692">
    <property type="entry name" value="Guanine nucleotide-binding protein subunit alpha"/>
    <property type="match status" value="1"/>
</dbReference>
<keyword evidence="12" id="KW-0564">Palmitate</keyword>
<dbReference type="GO" id="GO:0007266">
    <property type="term" value="P:Rho protein signal transduction"/>
    <property type="evidence" value="ECO:0007669"/>
    <property type="project" value="InterPro"/>
</dbReference>
<gene>
    <name evidence="17" type="ORF">LOTGIDRAFT_137888</name>
</gene>
<dbReference type="Proteomes" id="UP000030746">
    <property type="component" value="Unassembled WGS sequence"/>
</dbReference>
<dbReference type="PRINTS" id="PR00440">
    <property type="entry name" value="GPROTEINA12"/>
</dbReference>
<dbReference type="PANTHER" id="PTHR10218:SF360">
    <property type="entry name" value="GUANINE NUCLEOTIDE-BINDING PROTEIN SUBUNIT ALPHA HOMOLOG"/>
    <property type="match status" value="1"/>
</dbReference>
<dbReference type="GO" id="GO:0031526">
    <property type="term" value="C:brush border membrane"/>
    <property type="evidence" value="ECO:0007669"/>
    <property type="project" value="TreeGrafter"/>
</dbReference>
<dbReference type="RefSeq" id="XP_009046158.1">
    <property type="nucleotide sequence ID" value="XM_009047910.1"/>
</dbReference>
<dbReference type="AlphaFoldDB" id="V4AZG1"/>
<proteinExistence type="inferred from homology"/>
<dbReference type="InterPro" id="IPR027417">
    <property type="entry name" value="P-loop_NTPase"/>
</dbReference>
<feature type="binding site" evidence="15">
    <location>
        <begin position="274"/>
        <end position="277"/>
    </location>
    <ligand>
        <name>GTP</name>
        <dbReference type="ChEBI" id="CHEBI:37565"/>
    </ligand>
</feature>
<comment type="subunit">
    <text evidence="4">G proteins are composed of 3 units; alpha, beta and gamma. The alpha chain contains the guanine nucleotide binding site.</text>
</comment>
<dbReference type="FunFam" id="3.40.50.300:FF:000754">
    <property type="entry name" value="Guanine nucleotide-binding protein subunit alpha-13"/>
    <property type="match status" value="1"/>
</dbReference>
<keyword evidence="11" id="KW-0472">Membrane</keyword>
<dbReference type="Gene3D" id="1.10.400.10">
    <property type="entry name" value="GI Alpha 1, domain 2-like"/>
    <property type="match status" value="1"/>
</dbReference>
<evidence type="ECO:0000313" key="18">
    <source>
        <dbReference type="Proteomes" id="UP000030746"/>
    </source>
</evidence>